<dbReference type="EMBL" id="CH476736">
    <property type="protein sequence ID" value="EIE82309.1"/>
    <property type="molecule type" value="Genomic_DNA"/>
</dbReference>
<sequence>MPFAHAFQTSFWSPTASIDLYPNFKYGFDTLHKRLAQSITENEIISQYIQQRIESERAYGQSLSKLTIIPLEDDLTGLSRCFGVVCAESETSAKEHVARAENVNTTALDPLQRFSVRYSRIIATTKQAIEQQMDQFEMLVKQVEQAKLNYQTRCKAILTLQPTYRPTVIRLGTRVFHERFEIEDWLRSLNETLDRKMIIDWLESENQSVSVMHDLIGLNFIRQVDEDLFEKVKTKKGFFTWNSRQEVYVKEMLQADKVYRDLVIKIDKMLFISLAASLSNTIPRFKETVDNMMLYQETLKPDKDVQMIVEQYRTGQFIPRPILYENYFYGTSRHQLFGVSLEDLSRNEASLIPRFISSGISFIESDISKLENEGIFFISFFYILLTKKGRKEAYMGDKFTFR</sequence>
<dbReference type="Proteomes" id="UP000009138">
    <property type="component" value="Unassembled WGS sequence"/>
</dbReference>
<dbReference type="PANTHER" id="PTHR23065:SF17">
    <property type="entry name" value="RHO-GTPASE-ACTIVATING PROTEIN RGD2"/>
    <property type="match status" value="1"/>
</dbReference>
<organism evidence="2 3">
    <name type="scientific">Rhizopus delemar (strain RA 99-880 / ATCC MYA-4621 / FGSC 9543 / NRRL 43880)</name>
    <name type="common">Mucormycosis agent</name>
    <name type="synonym">Rhizopus arrhizus var. delemar</name>
    <dbReference type="NCBI Taxonomy" id="246409"/>
    <lineage>
        <taxon>Eukaryota</taxon>
        <taxon>Fungi</taxon>
        <taxon>Fungi incertae sedis</taxon>
        <taxon>Mucoromycota</taxon>
        <taxon>Mucoromycotina</taxon>
        <taxon>Mucoromycetes</taxon>
        <taxon>Mucorales</taxon>
        <taxon>Mucorineae</taxon>
        <taxon>Rhizopodaceae</taxon>
        <taxon>Rhizopus</taxon>
    </lineage>
</organism>
<proteinExistence type="predicted"/>
<dbReference type="GO" id="GO:0007264">
    <property type="term" value="P:small GTPase-mediated signal transduction"/>
    <property type="evidence" value="ECO:0007669"/>
    <property type="project" value="TreeGrafter"/>
</dbReference>
<dbReference type="GO" id="GO:0005886">
    <property type="term" value="C:plasma membrane"/>
    <property type="evidence" value="ECO:0007669"/>
    <property type="project" value="TreeGrafter"/>
</dbReference>
<reference evidence="2 3" key="1">
    <citation type="journal article" date="2009" name="PLoS Genet.">
        <title>Genomic analysis of the basal lineage fungus Rhizopus oryzae reveals a whole-genome duplication.</title>
        <authorList>
            <person name="Ma L.-J."/>
            <person name="Ibrahim A.S."/>
            <person name="Skory C."/>
            <person name="Grabherr M.G."/>
            <person name="Burger G."/>
            <person name="Butler M."/>
            <person name="Elias M."/>
            <person name="Idnurm A."/>
            <person name="Lang B.F."/>
            <person name="Sone T."/>
            <person name="Abe A."/>
            <person name="Calvo S.E."/>
            <person name="Corrochano L.M."/>
            <person name="Engels R."/>
            <person name="Fu J."/>
            <person name="Hansberg W."/>
            <person name="Kim J.-M."/>
            <person name="Kodira C.D."/>
            <person name="Koehrsen M.J."/>
            <person name="Liu B."/>
            <person name="Miranda-Saavedra D."/>
            <person name="O'Leary S."/>
            <person name="Ortiz-Castellanos L."/>
            <person name="Poulter R."/>
            <person name="Rodriguez-Romero J."/>
            <person name="Ruiz-Herrera J."/>
            <person name="Shen Y.-Q."/>
            <person name="Zeng Q."/>
            <person name="Galagan J."/>
            <person name="Birren B.W."/>
            <person name="Cuomo C.A."/>
            <person name="Wickes B.L."/>
        </authorList>
    </citation>
    <scope>NUCLEOTIDE SEQUENCE [LARGE SCALE GENOMIC DNA]</scope>
    <source>
        <strain evidence="3">RA 99-880 / ATCC MYA-4621 / FGSC 9543 / NRRL 43880</strain>
    </source>
</reference>
<dbReference type="SUPFAM" id="SSF103657">
    <property type="entry name" value="BAR/IMD domain-like"/>
    <property type="match status" value="1"/>
</dbReference>
<dbReference type="RefSeq" id="XP_067517705.1">
    <property type="nucleotide sequence ID" value="XM_067661604.1"/>
</dbReference>
<dbReference type="GO" id="GO:0007010">
    <property type="term" value="P:cytoskeleton organization"/>
    <property type="evidence" value="ECO:0007669"/>
    <property type="project" value="TreeGrafter"/>
</dbReference>
<gene>
    <name evidence="2" type="ORF">RO3G_07014</name>
</gene>
<evidence type="ECO:0000313" key="2">
    <source>
        <dbReference type="EMBL" id="EIE82309.1"/>
    </source>
</evidence>
<dbReference type="GeneID" id="93613985"/>
<dbReference type="SMART" id="SM00055">
    <property type="entry name" value="FCH"/>
    <property type="match status" value="1"/>
</dbReference>
<protein>
    <recommendedName>
        <fullName evidence="1">FCH domain-containing protein</fullName>
    </recommendedName>
</protein>
<dbReference type="InParanoid" id="I1C1H9"/>
<dbReference type="OrthoDB" id="2155291at2759"/>
<dbReference type="Gene3D" id="1.20.1270.60">
    <property type="entry name" value="Arfaptin homology (AH) domain/BAR domain"/>
    <property type="match status" value="1"/>
</dbReference>
<dbReference type="Pfam" id="PF00611">
    <property type="entry name" value="FCH"/>
    <property type="match status" value="1"/>
</dbReference>
<dbReference type="VEuPathDB" id="FungiDB:RO3G_07014"/>
<feature type="domain" description="FCH" evidence="1">
    <location>
        <begin position="20"/>
        <end position="103"/>
    </location>
</feature>
<keyword evidence="3" id="KW-1185">Reference proteome</keyword>
<evidence type="ECO:0000259" key="1">
    <source>
        <dbReference type="SMART" id="SM00055"/>
    </source>
</evidence>
<dbReference type="AlphaFoldDB" id="I1C1H9"/>
<dbReference type="GO" id="GO:0005737">
    <property type="term" value="C:cytoplasm"/>
    <property type="evidence" value="ECO:0007669"/>
    <property type="project" value="TreeGrafter"/>
</dbReference>
<name>I1C1H9_RHIO9</name>
<dbReference type="PANTHER" id="PTHR23065">
    <property type="entry name" value="PROLINE-SERINE-THREONINE PHOSPHATASE INTERACTING PROTEIN 1"/>
    <property type="match status" value="1"/>
</dbReference>
<dbReference type="STRING" id="246409.I1C1H9"/>
<dbReference type="InterPro" id="IPR027267">
    <property type="entry name" value="AH/BAR_dom_sf"/>
</dbReference>
<accession>I1C1H9</accession>
<evidence type="ECO:0000313" key="3">
    <source>
        <dbReference type="Proteomes" id="UP000009138"/>
    </source>
</evidence>
<dbReference type="GO" id="GO:0000935">
    <property type="term" value="C:division septum"/>
    <property type="evidence" value="ECO:0007669"/>
    <property type="project" value="TreeGrafter"/>
</dbReference>
<dbReference type="GO" id="GO:0005096">
    <property type="term" value="F:GTPase activator activity"/>
    <property type="evidence" value="ECO:0007669"/>
    <property type="project" value="TreeGrafter"/>
</dbReference>
<dbReference type="InterPro" id="IPR001060">
    <property type="entry name" value="FCH_dom"/>
</dbReference>